<proteinExistence type="predicted"/>
<name>A0A139PZP0_STRMT</name>
<dbReference type="PATRIC" id="fig|28037.233.peg.279"/>
<dbReference type="AlphaFoldDB" id="A0A139PZP0"/>
<sequence>MVATKQIQIVEGIQVVKETDQLHLMMAVKAVQTTKISLLLQALQLIQEIRRIKLLVNLLNRGKQEIRQDQSLHKEYLKVL</sequence>
<reference evidence="1 2" key="1">
    <citation type="submission" date="2016-01" db="EMBL/GenBank/DDBJ databases">
        <title>Highly variable Streptococcus oralis are common among viridans streptococci isolated from primates.</title>
        <authorList>
            <person name="Denapaite D."/>
            <person name="Rieger M."/>
            <person name="Koendgen S."/>
            <person name="Brueckner R."/>
            <person name="Ochigava I."/>
            <person name="Kappeler P."/>
            <person name="Maetz-Rensing K."/>
            <person name="Leendertz F."/>
            <person name="Hakenbeck R."/>
        </authorList>
    </citation>
    <scope>NUCLEOTIDE SEQUENCE [LARGE SCALE GENOMIC DNA]</scope>
    <source>
        <strain evidence="1 2">DD26</strain>
    </source>
</reference>
<dbReference type="EMBL" id="LQOD01000032">
    <property type="protein sequence ID" value="KXT95763.1"/>
    <property type="molecule type" value="Genomic_DNA"/>
</dbReference>
<protein>
    <submittedName>
        <fullName evidence="1">Uncharacterized protein</fullName>
    </submittedName>
</protein>
<comment type="caution">
    <text evidence="1">The sequence shown here is derived from an EMBL/GenBank/DDBJ whole genome shotgun (WGS) entry which is preliminary data.</text>
</comment>
<dbReference type="Proteomes" id="UP000070458">
    <property type="component" value="Unassembled WGS sequence"/>
</dbReference>
<accession>A0A139PZP0</accession>
<gene>
    <name evidence="1" type="ORF">SMIDD26_00263</name>
</gene>
<organism evidence="1 2">
    <name type="scientific">Streptococcus mitis</name>
    <dbReference type="NCBI Taxonomy" id="28037"/>
    <lineage>
        <taxon>Bacteria</taxon>
        <taxon>Bacillati</taxon>
        <taxon>Bacillota</taxon>
        <taxon>Bacilli</taxon>
        <taxon>Lactobacillales</taxon>
        <taxon>Streptococcaceae</taxon>
        <taxon>Streptococcus</taxon>
        <taxon>Streptococcus mitis group</taxon>
    </lineage>
</organism>
<evidence type="ECO:0000313" key="1">
    <source>
        <dbReference type="EMBL" id="KXT95763.1"/>
    </source>
</evidence>
<evidence type="ECO:0000313" key="2">
    <source>
        <dbReference type="Proteomes" id="UP000070458"/>
    </source>
</evidence>